<evidence type="ECO:0000256" key="2">
    <source>
        <dbReference type="SAM" id="MobiDB-lite"/>
    </source>
</evidence>
<evidence type="ECO:0000256" key="1">
    <source>
        <dbReference type="SAM" id="Coils"/>
    </source>
</evidence>
<dbReference type="AlphaFoldDB" id="A0A3E2GVH6"/>
<feature type="non-terminal residue" evidence="3">
    <location>
        <position position="1"/>
    </location>
</feature>
<evidence type="ECO:0000313" key="3">
    <source>
        <dbReference type="EMBL" id="RFU25185.1"/>
    </source>
</evidence>
<feature type="compositionally biased region" description="Basic residues" evidence="2">
    <location>
        <begin position="316"/>
        <end position="337"/>
    </location>
</feature>
<proteinExistence type="predicted"/>
<keyword evidence="1" id="KW-0175">Coiled coil</keyword>
<evidence type="ECO:0000313" key="4">
    <source>
        <dbReference type="Proteomes" id="UP000258309"/>
    </source>
</evidence>
<feature type="coiled-coil region" evidence="1">
    <location>
        <begin position="232"/>
        <end position="266"/>
    </location>
</feature>
<reference evidence="3 4" key="1">
    <citation type="submission" date="2018-05" db="EMBL/GenBank/DDBJ databases">
        <title>Draft genome sequence of Scytalidium lignicola DSM 105466, a ubiquitous saprotrophic fungus.</title>
        <authorList>
            <person name="Buettner E."/>
            <person name="Gebauer A.M."/>
            <person name="Hofrichter M."/>
            <person name="Liers C."/>
            <person name="Kellner H."/>
        </authorList>
    </citation>
    <scope>NUCLEOTIDE SEQUENCE [LARGE SCALE GENOMIC DNA]</scope>
    <source>
        <strain evidence="3 4">DSM 105466</strain>
    </source>
</reference>
<protein>
    <submittedName>
        <fullName evidence="3">Uncharacterized protein</fullName>
    </submittedName>
</protein>
<name>A0A3E2GVH6_SCYLI</name>
<feature type="coiled-coil region" evidence="1">
    <location>
        <begin position="41"/>
        <end position="156"/>
    </location>
</feature>
<feature type="non-terminal residue" evidence="3">
    <location>
        <position position="359"/>
    </location>
</feature>
<gene>
    <name evidence="3" type="ORF">B7463_g11164</name>
</gene>
<dbReference type="EMBL" id="NCSJ02000355">
    <property type="protein sequence ID" value="RFU25185.1"/>
    <property type="molecule type" value="Genomic_DNA"/>
</dbReference>
<comment type="caution">
    <text evidence="3">The sequence shown here is derived from an EMBL/GenBank/DDBJ whole genome shotgun (WGS) entry which is preliminary data.</text>
</comment>
<dbReference type="OrthoDB" id="3532430at2759"/>
<dbReference type="Proteomes" id="UP000258309">
    <property type="component" value="Unassembled WGS sequence"/>
</dbReference>
<sequence>MLIGRIRVLVKKTTEQDATIDEYHDQEVSLRKQLGARVDAFNDLQKELELTTSAVEGLKEELGEKEVGNQRLSSALDGYRNEVSNLEKLIQTMEKEFREMEARLKEEVQTTGDRLQDELLAHETTRADNEGKEILIAELERRLAAAVAAGDILKSEMENLSALTSTKIATQEDTILFQQSTIDDLNSQFLEQEKTYGATIAELKSRSMERESAHGAALALRDAQVLELRTEIERVNEALMTAHEAIQSLRKDNEQLKGQVDGEKMKGLHVVRAMRDQLNLVLAAGNGYLEENTAPIVQKSADTDDEEESGLEHNGAVRKGHFMNGKLARKSGGKRRRYDSGLGFLEEEEAEMQDLMTDS</sequence>
<organism evidence="3 4">
    <name type="scientific">Scytalidium lignicola</name>
    <name type="common">Hyphomycete</name>
    <dbReference type="NCBI Taxonomy" id="5539"/>
    <lineage>
        <taxon>Eukaryota</taxon>
        <taxon>Fungi</taxon>
        <taxon>Dikarya</taxon>
        <taxon>Ascomycota</taxon>
        <taxon>Pezizomycotina</taxon>
        <taxon>Leotiomycetes</taxon>
        <taxon>Leotiomycetes incertae sedis</taxon>
        <taxon>Scytalidium</taxon>
    </lineage>
</organism>
<keyword evidence="4" id="KW-1185">Reference proteome</keyword>
<feature type="region of interest" description="Disordered" evidence="2">
    <location>
        <begin position="300"/>
        <end position="341"/>
    </location>
</feature>
<accession>A0A3E2GVH6</accession>